<evidence type="ECO:0000313" key="8">
    <source>
        <dbReference type="EMBL" id="SFV31697.1"/>
    </source>
</evidence>
<dbReference type="InterPro" id="IPR007627">
    <property type="entry name" value="RNA_pol_sigma70_r2"/>
</dbReference>
<dbReference type="SUPFAM" id="SSF88946">
    <property type="entry name" value="Sigma2 domain of RNA polymerase sigma factors"/>
    <property type="match status" value="1"/>
</dbReference>
<keyword evidence="9" id="KW-1185">Reference proteome</keyword>
<dbReference type="EMBL" id="FPCK01000001">
    <property type="protein sequence ID" value="SFV31697.1"/>
    <property type="molecule type" value="Genomic_DNA"/>
</dbReference>
<feature type="domain" description="RNA polymerase sigma-70 region 2" evidence="6">
    <location>
        <begin position="106"/>
        <end position="173"/>
    </location>
</feature>
<dbReference type="GO" id="GO:0006352">
    <property type="term" value="P:DNA-templated transcription initiation"/>
    <property type="evidence" value="ECO:0007669"/>
    <property type="project" value="InterPro"/>
</dbReference>
<evidence type="ECO:0000256" key="2">
    <source>
        <dbReference type="ARBA" id="ARBA00023015"/>
    </source>
</evidence>
<dbReference type="NCBIfam" id="TIGR02937">
    <property type="entry name" value="sigma70-ECF"/>
    <property type="match status" value="1"/>
</dbReference>
<gene>
    <name evidence="8" type="ORF">SAMN05216456_1428</name>
</gene>
<evidence type="ECO:0000313" key="9">
    <source>
        <dbReference type="Proteomes" id="UP000199074"/>
    </source>
</evidence>
<dbReference type="GO" id="GO:0003677">
    <property type="term" value="F:DNA binding"/>
    <property type="evidence" value="ECO:0007669"/>
    <property type="project" value="UniProtKB-KW"/>
</dbReference>
<dbReference type="AlphaFoldDB" id="A0A1I7NAJ4"/>
<dbReference type="InterPro" id="IPR036388">
    <property type="entry name" value="WH-like_DNA-bd_sf"/>
</dbReference>
<dbReference type="Gene3D" id="1.10.1740.10">
    <property type="match status" value="1"/>
</dbReference>
<dbReference type="Proteomes" id="UP000199074">
    <property type="component" value="Unassembled WGS sequence"/>
</dbReference>
<dbReference type="Gene3D" id="1.10.10.10">
    <property type="entry name" value="Winged helix-like DNA-binding domain superfamily/Winged helix DNA-binding domain"/>
    <property type="match status" value="1"/>
</dbReference>
<reference evidence="8 9" key="1">
    <citation type="submission" date="2016-10" db="EMBL/GenBank/DDBJ databases">
        <authorList>
            <person name="de Groot N.N."/>
        </authorList>
    </citation>
    <scope>NUCLEOTIDE SEQUENCE [LARGE SCALE GENOMIC DNA]</scope>
    <source>
        <strain evidence="8 9">IPL20</strain>
    </source>
</reference>
<dbReference type="STRING" id="429728.SAMN05216456_1428"/>
<protein>
    <submittedName>
        <fullName evidence="8">RNA polymerase sigma factor, sigma-70 family</fullName>
    </submittedName>
</protein>
<dbReference type="InterPro" id="IPR039425">
    <property type="entry name" value="RNA_pol_sigma-70-like"/>
</dbReference>
<evidence type="ECO:0000256" key="5">
    <source>
        <dbReference type="ARBA" id="ARBA00023163"/>
    </source>
</evidence>
<feature type="domain" description="RNA polymerase sigma factor 70 region 4 type 2" evidence="7">
    <location>
        <begin position="201"/>
        <end position="252"/>
    </location>
</feature>
<dbReference type="PANTHER" id="PTHR43133">
    <property type="entry name" value="RNA POLYMERASE ECF-TYPE SIGMA FACTO"/>
    <property type="match status" value="1"/>
</dbReference>
<organism evidence="8 9">
    <name type="scientific">Devosia crocina</name>
    <dbReference type="NCBI Taxonomy" id="429728"/>
    <lineage>
        <taxon>Bacteria</taxon>
        <taxon>Pseudomonadati</taxon>
        <taxon>Pseudomonadota</taxon>
        <taxon>Alphaproteobacteria</taxon>
        <taxon>Hyphomicrobiales</taxon>
        <taxon>Devosiaceae</taxon>
        <taxon>Devosia</taxon>
    </lineage>
</organism>
<dbReference type="GO" id="GO:0016987">
    <property type="term" value="F:sigma factor activity"/>
    <property type="evidence" value="ECO:0007669"/>
    <property type="project" value="UniProtKB-KW"/>
</dbReference>
<dbReference type="Pfam" id="PF04542">
    <property type="entry name" value="Sigma70_r2"/>
    <property type="match status" value="1"/>
</dbReference>
<dbReference type="InterPro" id="IPR013324">
    <property type="entry name" value="RNA_pol_sigma_r3/r4-like"/>
</dbReference>
<dbReference type="SUPFAM" id="SSF88659">
    <property type="entry name" value="Sigma3 and sigma4 domains of RNA polymerase sigma factors"/>
    <property type="match status" value="1"/>
</dbReference>
<dbReference type="InterPro" id="IPR014284">
    <property type="entry name" value="RNA_pol_sigma-70_dom"/>
</dbReference>
<comment type="similarity">
    <text evidence="1">Belongs to the sigma-70 factor family. ECF subfamily.</text>
</comment>
<dbReference type="CDD" id="cd06171">
    <property type="entry name" value="Sigma70_r4"/>
    <property type="match status" value="1"/>
</dbReference>
<dbReference type="PANTHER" id="PTHR43133:SF8">
    <property type="entry name" value="RNA POLYMERASE SIGMA FACTOR HI_1459-RELATED"/>
    <property type="match status" value="1"/>
</dbReference>
<evidence type="ECO:0000259" key="7">
    <source>
        <dbReference type="Pfam" id="PF08281"/>
    </source>
</evidence>
<evidence type="ECO:0000256" key="1">
    <source>
        <dbReference type="ARBA" id="ARBA00010641"/>
    </source>
</evidence>
<keyword evidence="3" id="KW-0731">Sigma factor</keyword>
<accession>A0A1I7NAJ4</accession>
<evidence type="ECO:0000256" key="4">
    <source>
        <dbReference type="ARBA" id="ARBA00023125"/>
    </source>
</evidence>
<dbReference type="InterPro" id="IPR013325">
    <property type="entry name" value="RNA_pol_sigma_r2"/>
</dbReference>
<proteinExistence type="inferred from homology"/>
<dbReference type="InterPro" id="IPR013249">
    <property type="entry name" value="RNA_pol_sigma70_r4_t2"/>
</dbReference>
<sequence>MTRPAFGVLRFGSTYSDNNRKMWAGKSWEDCRDSVSGAGLRKCFHPLRKISISPQPFCFSSITAEGNGGDSDRVRLVDGEISEPSDTTEYLIKEVKAGDTRAFEKLISEHYRFIYKTAFRWLGHKSDAEDVTQSVCMRLADALIRFDGRSKFTSWLYAVTLNAVRDLQRTHKRHGKHIEAASAVARDEAFPDQEDQLRVDDIWRIVRQLPDKQRDAVLLVFGEQLSQAEAATIMGCKEVTVSWHIHNARKSLKDLL</sequence>
<dbReference type="Pfam" id="PF08281">
    <property type="entry name" value="Sigma70_r4_2"/>
    <property type="match status" value="1"/>
</dbReference>
<name>A0A1I7NAJ4_9HYPH</name>
<evidence type="ECO:0000256" key="3">
    <source>
        <dbReference type="ARBA" id="ARBA00023082"/>
    </source>
</evidence>
<keyword evidence="5" id="KW-0804">Transcription</keyword>
<keyword evidence="4" id="KW-0238">DNA-binding</keyword>
<keyword evidence="2" id="KW-0805">Transcription regulation</keyword>
<evidence type="ECO:0000259" key="6">
    <source>
        <dbReference type="Pfam" id="PF04542"/>
    </source>
</evidence>